<dbReference type="PANTHER" id="PTHR21152:SF40">
    <property type="entry name" value="ALANINE--GLYOXYLATE AMINOTRANSFERASE"/>
    <property type="match status" value="1"/>
</dbReference>
<evidence type="ECO:0000256" key="15">
    <source>
        <dbReference type="ARBA" id="ARBA00049007"/>
    </source>
</evidence>
<dbReference type="PIRSF" id="PIRSF000525">
    <property type="entry name" value="SerC"/>
    <property type="match status" value="1"/>
</dbReference>
<dbReference type="SUPFAM" id="SSF53383">
    <property type="entry name" value="PLP-dependent transferases"/>
    <property type="match status" value="1"/>
</dbReference>
<evidence type="ECO:0000256" key="16">
    <source>
        <dbReference type="SAM" id="MobiDB-lite"/>
    </source>
</evidence>
<comment type="function">
    <text evidence="2">Catalyzes the reversible conversion of 3-phosphohydroxypyruvate to phosphoserine and of 3-hydroxy-2-oxo-4-phosphonooxybutanoate to phosphohydroxythreonine.</text>
</comment>
<dbReference type="InterPro" id="IPR015422">
    <property type="entry name" value="PyrdxlP-dep_Trfase_small"/>
</dbReference>
<evidence type="ECO:0000256" key="12">
    <source>
        <dbReference type="ARBA" id="ARBA00023299"/>
    </source>
</evidence>
<name>A0ABQ1XNI4_9MICC</name>
<comment type="catalytic activity">
    <reaction evidence="14">
        <text>4-(phosphooxy)-L-threonine + 2-oxoglutarate = (R)-3-hydroxy-2-oxo-4-phosphooxybutanoate + L-glutamate</text>
        <dbReference type="Rhea" id="RHEA:16573"/>
        <dbReference type="ChEBI" id="CHEBI:16810"/>
        <dbReference type="ChEBI" id="CHEBI:29985"/>
        <dbReference type="ChEBI" id="CHEBI:58452"/>
        <dbReference type="ChEBI" id="CHEBI:58538"/>
        <dbReference type="EC" id="2.6.1.52"/>
    </reaction>
</comment>
<dbReference type="Pfam" id="PF00266">
    <property type="entry name" value="Aminotran_5"/>
    <property type="match status" value="1"/>
</dbReference>
<dbReference type="PANTHER" id="PTHR21152">
    <property type="entry name" value="AMINOTRANSFERASE CLASS V"/>
    <property type="match status" value="1"/>
</dbReference>
<comment type="similarity">
    <text evidence="4">Belongs to the class-V pyridoxal-phosphate-dependent aminotransferase family. SerC subfamily.</text>
</comment>
<evidence type="ECO:0000256" key="8">
    <source>
        <dbReference type="ARBA" id="ARBA00022605"/>
    </source>
</evidence>
<evidence type="ECO:0000256" key="3">
    <source>
        <dbReference type="ARBA" id="ARBA00005099"/>
    </source>
</evidence>
<evidence type="ECO:0000256" key="10">
    <source>
        <dbReference type="ARBA" id="ARBA00022898"/>
    </source>
</evidence>
<keyword evidence="7 18" id="KW-0032">Aminotransferase</keyword>
<keyword evidence="9" id="KW-0808">Transferase</keyword>
<keyword evidence="10" id="KW-0663">Pyridoxal phosphate</keyword>
<comment type="cofactor">
    <cofactor evidence="1">
        <name>pyridoxal 5'-phosphate</name>
        <dbReference type="ChEBI" id="CHEBI:597326"/>
    </cofactor>
</comment>
<dbReference type="EMBL" id="BMKU01000006">
    <property type="protein sequence ID" value="GGG98540.1"/>
    <property type="molecule type" value="Genomic_DNA"/>
</dbReference>
<dbReference type="GO" id="GO:0008483">
    <property type="term" value="F:transaminase activity"/>
    <property type="evidence" value="ECO:0007669"/>
    <property type="project" value="UniProtKB-KW"/>
</dbReference>
<dbReference type="NCBIfam" id="TIGR01366">
    <property type="entry name" value="serC_3"/>
    <property type="match status" value="1"/>
</dbReference>
<dbReference type="InterPro" id="IPR022278">
    <property type="entry name" value="Pser_aminoTfrase"/>
</dbReference>
<protein>
    <recommendedName>
        <fullName evidence="5">phosphoserine transaminase</fullName>
        <ecNumber evidence="5">2.6.1.52</ecNumber>
    </recommendedName>
    <alternativeName>
        <fullName evidence="13">Phosphohydroxythreonine aminotransferase</fullName>
    </alternativeName>
</protein>
<keyword evidence="6" id="KW-0963">Cytoplasm</keyword>
<evidence type="ECO:0000256" key="4">
    <source>
        <dbReference type="ARBA" id="ARBA00006904"/>
    </source>
</evidence>
<evidence type="ECO:0000313" key="18">
    <source>
        <dbReference type="EMBL" id="GGG98540.1"/>
    </source>
</evidence>
<comment type="catalytic activity">
    <reaction evidence="15">
        <text>O-phospho-L-serine + 2-oxoglutarate = 3-phosphooxypyruvate + L-glutamate</text>
        <dbReference type="Rhea" id="RHEA:14329"/>
        <dbReference type="ChEBI" id="CHEBI:16810"/>
        <dbReference type="ChEBI" id="CHEBI:18110"/>
        <dbReference type="ChEBI" id="CHEBI:29985"/>
        <dbReference type="ChEBI" id="CHEBI:57524"/>
        <dbReference type="EC" id="2.6.1.52"/>
    </reaction>
</comment>
<accession>A0ABQ1XNI4</accession>
<dbReference type="InterPro" id="IPR000192">
    <property type="entry name" value="Aminotrans_V_dom"/>
</dbReference>
<evidence type="ECO:0000256" key="14">
    <source>
        <dbReference type="ARBA" id="ARBA00047630"/>
    </source>
</evidence>
<evidence type="ECO:0000256" key="1">
    <source>
        <dbReference type="ARBA" id="ARBA00001933"/>
    </source>
</evidence>
<evidence type="ECO:0000256" key="13">
    <source>
        <dbReference type="ARBA" id="ARBA00031421"/>
    </source>
</evidence>
<dbReference type="Proteomes" id="UP000596938">
    <property type="component" value="Unassembled WGS sequence"/>
</dbReference>
<evidence type="ECO:0000256" key="5">
    <source>
        <dbReference type="ARBA" id="ARBA00013030"/>
    </source>
</evidence>
<dbReference type="InterPro" id="IPR015424">
    <property type="entry name" value="PyrdxlP-dep_Trfase"/>
</dbReference>
<keyword evidence="12" id="KW-0718">Serine biosynthesis</keyword>
<proteinExistence type="inferred from homology"/>
<organism evidence="18 19">
    <name type="scientific">Pseudarthrobacter polychromogenes</name>
    <dbReference type="NCBI Taxonomy" id="1676"/>
    <lineage>
        <taxon>Bacteria</taxon>
        <taxon>Bacillati</taxon>
        <taxon>Actinomycetota</taxon>
        <taxon>Actinomycetes</taxon>
        <taxon>Micrococcales</taxon>
        <taxon>Micrococcaceae</taxon>
        <taxon>Pseudarthrobacter</taxon>
    </lineage>
</organism>
<evidence type="ECO:0000256" key="2">
    <source>
        <dbReference type="ARBA" id="ARBA00003483"/>
    </source>
</evidence>
<dbReference type="Gene3D" id="3.90.1150.10">
    <property type="entry name" value="Aspartate Aminotransferase, domain 1"/>
    <property type="match status" value="1"/>
</dbReference>
<feature type="region of interest" description="Disordered" evidence="16">
    <location>
        <begin position="1"/>
        <end position="26"/>
    </location>
</feature>
<evidence type="ECO:0000256" key="9">
    <source>
        <dbReference type="ARBA" id="ARBA00022679"/>
    </source>
</evidence>
<evidence type="ECO:0000256" key="6">
    <source>
        <dbReference type="ARBA" id="ARBA00022490"/>
    </source>
</evidence>
<feature type="domain" description="Aminotransferase class V" evidence="17">
    <location>
        <begin position="46"/>
        <end position="359"/>
    </location>
</feature>
<keyword evidence="19" id="KW-1185">Reference proteome</keyword>
<keyword evidence="11" id="KW-0664">Pyridoxine biosynthesis</keyword>
<comment type="caution">
    <text evidence="18">The sequence shown here is derived from an EMBL/GenBank/DDBJ whole genome shotgun (WGS) entry which is preliminary data.</text>
</comment>
<feature type="compositionally biased region" description="Polar residues" evidence="16">
    <location>
        <begin position="1"/>
        <end position="14"/>
    </location>
</feature>
<comment type="pathway">
    <text evidence="3">Amino-acid biosynthesis; L-serine biosynthesis; L-serine from 3-phospho-D-glycerate: step 2/3.</text>
</comment>
<gene>
    <name evidence="18" type="primary">serC</name>
    <name evidence="18" type="ORF">GCM10011577_22530</name>
</gene>
<dbReference type="EC" id="2.6.1.52" evidence="5"/>
<reference evidence="19" key="1">
    <citation type="journal article" date="2019" name="Int. J. Syst. Evol. Microbiol.">
        <title>The Global Catalogue of Microorganisms (GCM) 10K type strain sequencing project: providing services to taxonomists for standard genome sequencing and annotation.</title>
        <authorList>
            <consortium name="The Broad Institute Genomics Platform"/>
            <consortium name="The Broad Institute Genome Sequencing Center for Infectious Disease"/>
            <person name="Wu L."/>
            <person name="Ma J."/>
        </authorList>
    </citation>
    <scope>NUCLEOTIDE SEQUENCE [LARGE SCALE GENOMIC DNA]</scope>
    <source>
        <strain evidence="19">CGMCC 1.1927</strain>
    </source>
</reference>
<evidence type="ECO:0000313" key="19">
    <source>
        <dbReference type="Proteomes" id="UP000596938"/>
    </source>
</evidence>
<evidence type="ECO:0000256" key="7">
    <source>
        <dbReference type="ARBA" id="ARBA00022576"/>
    </source>
</evidence>
<keyword evidence="8" id="KW-0028">Amino-acid biosynthesis</keyword>
<evidence type="ECO:0000256" key="11">
    <source>
        <dbReference type="ARBA" id="ARBA00023096"/>
    </source>
</evidence>
<dbReference type="InterPro" id="IPR015421">
    <property type="entry name" value="PyrdxlP-dep_Trfase_major"/>
</dbReference>
<dbReference type="Gene3D" id="3.40.640.10">
    <property type="entry name" value="Type I PLP-dependent aspartate aminotransferase-like (Major domain)"/>
    <property type="match status" value="1"/>
</dbReference>
<dbReference type="InterPro" id="IPR006272">
    <property type="entry name" value="Pser_aminoTfrase_mycobac"/>
</dbReference>
<sequence length="402" mass="42761">MQSQPTVRQATTRPDPSRVHAEIGAPVSENSITIPADLLPKDGRFGAGPSKVRQEQIDALSAASKTILGTSHRQAPVKNLVGSVREGLSQFFRAPEGYEVVLGVGGSTAFWDIASFGLVEQKAQHLSFGEFGSKFAAATNKAPFLAASSIIKSEPGTRPAAQAEAGIDAYAWPQNETSTGVSAPVKRVAGADEGALVLVDATSAAGGLDVDVAESDVYYFAPQKNFASDGGLWLGLFSPNALDRAARIKATDRWIPDFLDLQTAIDNSRLNQTYNTPSLSTLVTLDAQVQWLNANGGLDFASARTADSAGRIYSWAESSEFATPFVTNPDERSNVIATIDFDESVDATVVAKVLRANGVVDTEPYRKLGRNQLRIATFVAIEPDDVSALLASIDFVVGKLRK</sequence>
<evidence type="ECO:0000259" key="17">
    <source>
        <dbReference type="Pfam" id="PF00266"/>
    </source>
</evidence>